<evidence type="ECO:0000313" key="5">
    <source>
        <dbReference type="Proteomes" id="UP000252289"/>
    </source>
</evidence>
<evidence type="ECO:0000256" key="2">
    <source>
        <dbReference type="ARBA" id="ARBA00022729"/>
    </source>
</evidence>
<name>A0A368EKI4_9PROT</name>
<dbReference type="Pfam" id="PF04333">
    <property type="entry name" value="MlaA"/>
    <property type="match status" value="1"/>
</dbReference>
<comment type="similarity">
    <text evidence="1">Belongs to the MlaA family.</text>
</comment>
<feature type="chain" id="PRO_5016785496" evidence="3">
    <location>
        <begin position="38"/>
        <end position="256"/>
    </location>
</feature>
<evidence type="ECO:0000313" key="4">
    <source>
        <dbReference type="EMBL" id="RCL84273.1"/>
    </source>
</evidence>
<feature type="signal peptide" evidence="3">
    <location>
        <begin position="1"/>
        <end position="37"/>
    </location>
</feature>
<evidence type="ECO:0000256" key="3">
    <source>
        <dbReference type="SAM" id="SignalP"/>
    </source>
</evidence>
<comment type="caution">
    <text evidence="4">The sequence shown here is derived from an EMBL/GenBank/DDBJ whole genome shotgun (WGS) entry which is preliminary data.</text>
</comment>
<dbReference type="PANTHER" id="PTHR30035:SF3">
    <property type="entry name" value="INTERMEMBRANE PHOSPHOLIPID TRANSPORT SYSTEM LIPOPROTEIN MLAA"/>
    <property type="match status" value="1"/>
</dbReference>
<dbReference type="PRINTS" id="PR01805">
    <property type="entry name" value="VACJLIPOPROT"/>
</dbReference>
<proteinExistence type="inferred from homology"/>
<dbReference type="GO" id="GO:0016020">
    <property type="term" value="C:membrane"/>
    <property type="evidence" value="ECO:0007669"/>
    <property type="project" value="InterPro"/>
</dbReference>
<keyword evidence="4" id="KW-0449">Lipoprotein</keyword>
<protein>
    <submittedName>
        <fullName evidence="4">VacJ family lipoprotein</fullName>
    </submittedName>
</protein>
<gene>
    <name evidence="4" type="ORF">DBW64_04035</name>
</gene>
<dbReference type="EMBL" id="QOQK01000017">
    <property type="protein sequence ID" value="RCL84273.1"/>
    <property type="molecule type" value="Genomic_DNA"/>
</dbReference>
<sequence length="256" mass="27920">MYIDHRFRFYIGNSMSAKIFHMLAFIFLLTGCASTSADQSDPFESFNRSMFAVNQGLDKVVLKPTAQVYSVLPQPIKMGVGNVLSNLSLPVTFFNETMQGEASSAGSTLLRFSINSTVGLAGIFDVATGLGIKHSREDFGQTLGVYGVGSGPYIFLPILGPGNPRDLLGRAGDAVINPVYWAGSNDDEDDIRLGVTLISGIHARENALELLEELENTSVDYYATVRSLYIQNRESEIKNGTTDIDALPEIDDLDDF</sequence>
<organism evidence="4 5">
    <name type="scientific">PS1 clade bacterium</name>
    <dbReference type="NCBI Taxonomy" id="2175152"/>
    <lineage>
        <taxon>Bacteria</taxon>
        <taxon>Pseudomonadati</taxon>
        <taxon>Pseudomonadota</taxon>
        <taxon>Alphaproteobacteria</taxon>
        <taxon>PS1 clade</taxon>
    </lineage>
</organism>
<dbReference type="PROSITE" id="PS51257">
    <property type="entry name" value="PROKAR_LIPOPROTEIN"/>
    <property type="match status" value="1"/>
</dbReference>
<reference evidence="4 5" key="1">
    <citation type="journal article" date="2018" name="Microbiome">
        <title>Fine metagenomic profile of the Mediterranean stratified and mixed water columns revealed by assembly and recruitment.</title>
        <authorList>
            <person name="Haro-Moreno J.M."/>
            <person name="Lopez-Perez M."/>
            <person name="De La Torre J.R."/>
            <person name="Picazo A."/>
            <person name="Camacho A."/>
            <person name="Rodriguez-Valera F."/>
        </authorList>
    </citation>
    <scope>NUCLEOTIDE SEQUENCE [LARGE SCALE GENOMIC DNA]</scope>
    <source>
        <strain evidence="4">MED-G50</strain>
    </source>
</reference>
<accession>A0A368EKI4</accession>
<keyword evidence="2 3" id="KW-0732">Signal</keyword>
<dbReference type="GO" id="GO:0120010">
    <property type="term" value="P:intermembrane phospholipid transfer"/>
    <property type="evidence" value="ECO:0007669"/>
    <property type="project" value="TreeGrafter"/>
</dbReference>
<dbReference type="InterPro" id="IPR007428">
    <property type="entry name" value="MlaA"/>
</dbReference>
<dbReference type="PANTHER" id="PTHR30035">
    <property type="entry name" value="LIPOPROTEIN VACJ-RELATED"/>
    <property type="match status" value="1"/>
</dbReference>
<dbReference type="AlphaFoldDB" id="A0A368EKI4"/>
<evidence type="ECO:0000256" key="1">
    <source>
        <dbReference type="ARBA" id="ARBA00010634"/>
    </source>
</evidence>
<dbReference type="Proteomes" id="UP000252289">
    <property type="component" value="Unassembled WGS sequence"/>
</dbReference>